<organism evidence="2 3">
    <name type="scientific">Poriferisphaera corsica</name>
    <dbReference type="NCBI Taxonomy" id="2528020"/>
    <lineage>
        <taxon>Bacteria</taxon>
        <taxon>Pseudomonadati</taxon>
        <taxon>Planctomycetota</taxon>
        <taxon>Phycisphaerae</taxon>
        <taxon>Phycisphaerales</taxon>
        <taxon>Phycisphaeraceae</taxon>
        <taxon>Poriferisphaera</taxon>
    </lineage>
</organism>
<keyword evidence="1" id="KW-0472">Membrane</keyword>
<dbReference type="Proteomes" id="UP000317369">
    <property type="component" value="Chromosome"/>
</dbReference>
<name>A0A517YRA7_9BACT</name>
<dbReference type="KEGG" id="pcor:KS4_07970"/>
<keyword evidence="1" id="KW-0812">Transmembrane</keyword>
<evidence type="ECO:0000256" key="1">
    <source>
        <dbReference type="SAM" id="Phobius"/>
    </source>
</evidence>
<keyword evidence="3" id="KW-1185">Reference proteome</keyword>
<feature type="transmembrane region" description="Helical" evidence="1">
    <location>
        <begin position="21"/>
        <end position="43"/>
    </location>
</feature>
<dbReference type="RefSeq" id="WP_145074847.1">
    <property type="nucleotide sequence ID" value="NZ_CP036425.1"/>
</dbReference>
<proteinExistence type="predicted"/>
<reference evidence="2 3" key="1">
    <citation type="submission" date="2019-02" db="EMBL/GenBank/DDBJ databases">
        <title>Deep-cultivation of Planctomycetes and their phenomic and genomic characterization uncovers novel biology.</title>
        <authorList>
            <person name="Wiegand S."/>
            <person name="Jogler M."/>
            <person name="Boedeker C."/>
            <person name="Pinto D."/>
            <person name="Vollmers J."/>
            <person name="Rivas-Marin E."/>
            <person name="Kohn T."/>
            <person name="Peeters S.H."/>
            <person name="Heuer A."/>
            <person name="Rast P."/>
            <person name="Oberbeckmann S."/>
            <person name="Bunk B."/>
            <person name="Jeske O."/>
            <person name="Meyerdierks A."/>
            <person name="Storesund J.E."/>
            <person name="Kallscheuer N."/>
            <person name="Luecker S."/>
            <person name="Lage O.M."/>
            <person name="Pohl T."/>
            <person name="Merkel B.J."/>
            <person name="Hornburger P."/>
            <person name="Mueller R.-W."/>
            <person name="Bruemmer F."/>
            <person name="Labrenz M."/>
            <person name="Spormann A.M."/>
            <person name="Op den Camp H."/>
            <person name="Overmann J."/>
            <person name="Amann R."/>
            <person name="Jetten M.S.M."/>
            <person name="Mascher T."/>
            <person name="Medema M.H."/>
            <person name="Devos D.P."/>
            <person name="Kaster A.-K."/>
            <person name="Ovreas L."/>
            <person name="Rohde M."/>
            <person name="Galperin M.Y."/>
            <person name="Jogler C."/>
        </authorList>
    </citation>
    <scope>NUCLEOTIDE SEQUENCE [LARGE SCALE GENOMIC DNA]</scope>
    <source>
        <strain evidence="2 3">KS4</strain>
    </source>
</reference>
<evidence type="ECO:0000313" key="3">
    <source>
        <dbReference type="Proteomes" id="UP000317369"/>
    </source>
</evidence>
<gene>
    <name evidence="2" type="ORF">KS4_07970</name>
</gene>
<protein>
    <submittedName>
        <fullName evidence="2">Uncharacterized protein</fullName>
    </submittedName>
</protein>
<accession>A0A517YRA7</accession>
<dbReference type="AlphaFoldDB" id="A0A517YRA7"/>
<dbReference type="EMBL" id="CP036425">
    <property type="protein sequence ID" value="QDU32763.1"/>
    <property type="molecule type" value="Genomic_DNA"/>
</dbReference>
<keyword evidence="1" id="KW-1133">Transmembrane helix</keyword>
<evidence type="ECO:0000313" key="2">
    <source>
        <dbReference type="EMBL" id="QDU32763.1"/>
    </source>
</evidence>
<sequence length="70" mass="7526">MIAVTIGHLIAYSNAPHNGNAIFASFILLLILSFTSAVFGFALKYLIRLCKAQETIASLLINKKSGQPCS</sequence>